<feature type="transmembrane region" description="Helical" evidence="7">
    <location>
        <begin position="195"/>
        <end position="214"/>
    </location>
</feature>
<name>D8LM51_ECTSI</name>
<evidence type="ECO:0000256" key="8">
    <source>
        <dbReference type="SAM" id="SignalP"/>
    </source>
</evidence>
<dbReference type="AlphaFoldDB" id="D8LM51"/>
<comment type="similarity">
    <text evidence="2">Belongs to the nucleobase:cation symporter-2 (NCS2) (TC 2.A.40) family.</text>
</comment>
<keyword evidence="10" id="KW-1185">Reference proteome</keyword>
<evidence type="ECO:0000313" key="9">
    <source>
        <dbReference type="EMBL" id="CBN76199.1"/>
    </source>
</evidence>
<dbReference type="EMBL" id="FN649741">
    <property type="protein sequence ID" value="CBN76199.1"/>
    <property type="molecule type" value="Genomic_DNA"/>
</dbReference>
<accession>D8LM51</accession>
<reference evidence="9 10" key="1">
    <citation type="journal article" date="2010" name="Nature">
        <title>The Ectocarpus genome and the independent evolution of multicellularity in brown algae.</title>
        <authorList>
            <person name="Cock J.M."/>
            <person name="Sterck L."/>
            <person name="Rouze P."/>
            <person name="Scornet D."/>
            <person name="Allen A.E."/>
            <person name="Amoutzias G."/>
            <person name="Anthouard V."/>
            <person name="Artiguenave F."/>
            <person name="Aury J.M."/>
            <person name="Badger J.H."/>
            <person name="Beszteri B."/>
            <person name="Billiau K."/>
            <person name="Bonnet E."/>
            <person name="Bothwell J.H."/>
            <person name="Bowler C."/>
            <person name="Boyen C."/>
            <person name="Brownlee C."/>
            <person name="Carrano C.J."/>
            <person name="Charrier B."/>
            <person name="Cho G.Y."/>
            <person name="Coelho S.M."/>
            <person name="Collen J."/>
            <person name="Corre E."/>
            <person name="Da Silva C."/>
            <person name="Delage L."/>
            <person name="Delaroque N."/>
            <person name="Dittami S.M."/>
            <person name="Doulbeau S."/>
            <person name="Elias M."/>
            <person name="Farnham G."/>
            <person name="Gachon C.M."/>
            <person name="Gschloessl B."/>
            <person name="Heesch S."/>
            <person name="Jabbari K."/>
            <person name="Jubin C."/>
            <person name="Kawai H."/>
            <person name="Kimura K."/>
            <person name="Kloareg B."/>
            <person name="Kupper F.C."/>
            <person name="Lang D."/>
            <person name="Le Bail A."/>
            <person name="Leblanc C."/>
            <person name="Lerouge P."/>
            <person name="Lohr M."/>
            <person name="Lopez P.J."/>
            <person name="Martens C."/>
            <person name="Maumus F."/>
            <person name="Michel G."/>
            <person name="Miranda-Saavedra D."/>
            <person name="Morales J."/>
            <person name="Moreau H."/>
            <person name="Motomura T."/>
            <person name="Nagasato C."/>
            <person name="Napoli C.A."/>
            <person name="Nelson D.R."/>
            <person name="Nyvall-Collen P."/>
            <person name="Peters A.F."/>
            <person name="Pommier C."/>
            <person name="Potin P."/>
            <person name="Poulain J."/>
            <person name="Quesneville H."/>
            <person name="Read B."/>
            <person name="Rensing S.A."/>
            <person name="Ritter A."/>
            <person name="Rousvoal S."/>
            <person name="Samanta M."/>
            <person name="Samson G."/>
            <person name="Schroeder D.C."/>
            <person name="Segurens B."/>
            <person name="Strittmatter M."/>
            <person name="Tonon T."/>
            <person name="Tregear J.W."/>
            <person name="Valentin K."/>
            <person name="von Dassow P."/>
            <person name="Yamagishi T."/>
            <person name="Van de Peer Y."/>
            <person name="Wincker P."/>
        </authorList>
    </citation>
    <scope>NUCLEOTIDE SEQUENCE [LARGE SCALE GENOMIC DNA]</scope>
    <source>
        <strain evidence="10">Ec32 / CCAP1310/4</strain>
    </source>
</reference>
<dbReference type="Proteomes" id="UP000002630">
    <property type="component" value="Linkage Group LG16"/>
</dbReference>
<comment type="subcellular location">
    <subcellularLocation>
        <location evidence="1">Membrane</location>
        <topology evidence="1">Multi-pass membrane protein</topology>
    </subcellularLocation>
</comment>
<evidence type="ECO:0000256" key="7">
    <source>
        <dbReference type="SAM" id="Phobius"/>
    </source>
</evidence>
<dbReference type="PANTHER" id="PTHR42810:SF2">
    <property type="entry name" value="PURINE PERMEASE C1399.01C-RELATED"/>
    <property type="match status" value="1"/>
</dbReference>
<dbReference type="GO" id="GO:0005886">
    <property type="term" value="C:plasma membrane"/>
    <property type="evidence" value="ECO:0007669"/>
    <property type="project" value="TreeGrafter"/>
</dbReference>
<keyword evidence="8" id="KW-0732">Signal</keyword>
<evidence type="ECO:0000256" key="1">
    <source>
        <dbReference type="ARBA" id="ARBA00004141"/>
    </source>
</evidence>
<evidence type="ECO:0000256" key="4">
    <source>
        <dbReference type="ARBA" id="ARBA00022692"/>
    </source>
</evidence>
<feature type="signal peptide" evidence="8">
    <location>
        <begin position="1"/>
        <end position="20"/>
    </location>
</feature>
<protein>
    <recommendedName>
        <fullName evidence="11">Purine permease</fullName>
    </recommendedName>
</protein>
<dbReference type="InterPro" id="IPR006043">
    <property type="entry name" value="NCS2"/>
</dbReference>
<feature type="transmembrane region" description="Helical" evidence="7">
    <location>
        <begin position="164"/>
        <end position="183"/>
    </location>
</feature>
<keyword evidence="6 7" id="KW-0472">Membrane</keyword>
<gene>
    <name evidence="9" type="ORF">Esi_0384_0023</name>
</gene>
<dbReference type="STRING" id="2880.D8LM51"/>
<evidence type="ECO:0000256" key="3">
    <source>
        <dbReference type="ARBA" id="ARBA00022448"/>
    </source>
</evidence>
<dbReference type="GO" id="GO:0042907">
    <property type="term" value="F:xanthine transmembrane transporter activity"/>
    <property type="evidence" value="ECO:0007669"/>
    <property type="project" value="TreeGrafter"/>
</dbReference>
<dbReference type="eggNOG" id="ENOG502QQD4">
    <property type="taxonomic scope" value="Eukaryota"/>
</dbReference>
<organism evidence="9 10">
    <name type="scientific">Ectocarpus siliculosus</name>
    <name type="common">Brown alga</name>
    <name type="synonym">Conferva siliculosa</name>
    <dbReference type="NCBI Taxonomy" id="2880"/>
    <lineage>
        <taxon>Eukaryota</taxon>
        <taxon>Sar</taxon>
        <taxon>Stramenopiles</taxon>
        <taxon>Ochrophyta</taxon>
        <taxon>PX clade</taxon>
        <taxon>Phaeophyceae</taxon>
        <taxon>Ectocarpales</taxon>
        <taxon>Ectocarpaceae</taxon>
        <taxon>Ectocarpus</taxon>
    </lineage>
</organism>
<dbReference type="InParanoid" id="D8LM51"/>
<feature type="transmembrane region" description="Helical" evidence="7">
    <location>
        <begin position="44"/>
        <end position="65"/>
    </location>
</feature>
<dbReference type="NCBIfam" id="NF037981">
    <property type="entry name" value="NCS2_1"/>
    <property type="match status" value="1"/>
</dbReference>
<evidence type="ECO:0000256" key="6">
    <source>
        <dbReference type="ARBA" id="ARBA00023136"/>
    </source>
</evidence>
<feature type="transmembrane region" description="Helical" evidence="7">
    <location>
        <begin position="136"/>
        <end position="158"/>
    </location>
</feature>
<dbReference type="OrthoDB" id="37270at2759"/>
<dbReference type="Pfam" id="PF00860">
    <property type="entry name" value="Xan_ur_permease"/>
    <property type="match status" value="1"/>
</dbReference>
<keyword evidence="3" id="KW-0813">Transport</keyword>
<proteinExistence type="inferred from homology"/>
<keyword evidence="5 7" id="KW-1133">Transmembrane helix</keyword>
<feature type="transmembrane region" description="Helical" evidence="7">
    <location>
        <begin position="234"/>
        <end position="257"/>
    </location>
</feature>
<evidence type="ECO:0008006" key="11">
    <source>
        <dbReference type="Google" id="ProtNLM"/>
    </source>
</evidence>
<feature type="chain" id="PRO_5003117329" description="Purine permease" evidence="8">
    <location>
        <begin position="21"/>
        <end position="274"/>
    </location>
</feature>
<sequence length="274" mass="29187">MRSINVVVALLFGYFVAAVSENNGNDYVVSDKIDAADSITFLWVFTYPLSVYPPLILPSILAFIVTTVETIGDVTTTAEVSRLNVDSEEHFQRIRGGLLGDGISSFLAALGTSMPNTTFSQNNGVIALTRCASRRAGLACACWLIVFGILAKIAAFFTSIPDCVLGGMTTFLFANVAVSGIKILSSAGDSRRSRFIVACSMGLGLGVTIAPAWATNNLWPCSDCGEELRSFRDGVILVLSTGYSMGCAAAIILNLIIPNEAMEEELPVTKAIFE</sequence>
<dbReference type="PANTHER" id="PTHR42810">
    <property type="entry name" value="PURINE PERMEASE C1399.01C-RELATED"/>
    <property type="match status" value="1"/>
</dbReference>
<evidence type="ECO:0000256" key="5">
    <source>
        <dbReference type="ARBA" id="ARBA00022989"/>
    </source>
</evidence>
<dbReference type="EMBL" id="FN648580">
    <property type="protein sequence ID" value="CBN76199.1"/>
    <property type="molecule type" value="Genomic_DNA"/>
</dbReference>
<evidence type="ECO:0000256" key="2">
    <source>
        <dbReference type="ARBA" id="ARBA00008821"/>
    </source>
</evidence>
<evidence type="ECO:0000313" key="10">
    <source>
        <dbReference type="Proteomes" id="UP000002630"/>
    </source>
</evidence>
<keyword evidence="4 7" id="KW-0812">Transmembrane</keyword>